<evidence type="ECO:0000313" key="1">
    <source>
        <dbReference type="EMBL" id="RPE74792.1"/>
    </source>
</evidence>
<sequence>MGPVCRIPLWISIFFDGTGNNREADEPMHRDSNVARPYRAREDDNPAEGIYRIYLPGIGTDFREIGDPGNTAEGMAFAKYGEARLQWAMQQLDLRLARTRPAASWR</sequence>
<organism evidence="1 2">
    <name type="scientific">Vulcaniibacterium tengchongense</name>
    <dbReference type="NCBI Taxonomy" id="1273429"/>
    <lineage>
        <taxon>Bacteria</taxon>
        <taxon>Pseudomonadati</taxon>
        <taxon>Pseudomonadota</taxon>
        <taxon>Gammaproteobacteria</taxon>
        <taxon>Lysobacterales</taxon>
        <taxon>Lysobacteraceae</taxon>
        <taxon>Vulcaniibacterium</taxon>
    </lineage>
</organism>
<protein>
    <submittedName>
        <fullName evidence="1">Putative alpha/beta hydrolase family protein DUF2235</fullName>
    </submittedName>
</protein>
<dbReference type="EMBL" id="RKQN01000006">
    <property type="protein sequence ID" value="RPE74792.1"/>
    <property type="molecule type" value="Genomic_DNA"/>
</dbReference>
<evidence type="ECO:0000313" key="2">
    <source>
        <dbReference type="Proteomes" id="UP000269708"/>
    </source>
</evidence>
<proteinExistence type="predicted"/>
<accession>A0A3N4UVJ8</accession>
<dbReference type="AlphaFoldDB" id="A0A3N4UVJ8"/>
<comment type="caution">
    <text evidence="1">The sequence shown here is derived from an EMBL/GenBank/DDBJ whole genome shotgun (WGS) entry which is preliminary data.</text>
</comment>
<gene>
    <name evidence="1" type="ORF">EDC50_3005</name>
</gene>
<name>A0A3N4UVJ8_9GAMM</name>
<reference evidence="1 2" key="1">
    <citation type="submission" date="2018-11" db="EMBL/GenBank/DDBJ databases">
        <title>Genomic Encyclopedia of Type Strains, Phase IV (KMG-IV): sequencing the most valuable type-strain genomes for metagenomic binning, comparative biology and taxonomic classification.</title>
        <authorList>
            <person name="Goeker M."/>
        </authorList>
    </citation>
    <scope>NUCLEOTIDE SEQUENCE [LARGE SCALE GENOMIC DNA]</scope>
    <source>
        <strain evidence="1 2">DSM 25623</strain>
    </source>
</reference>
<dbReference type="Proteomes" id="UP000269708">
    <property type="component" value="Unassembled WGS sequence"/>
</dbReference>
<dbReference type="GO" id="GO:0016787">
    <property type="term" value="F:hydrolase activity"/>
    <property type="evidence" value="ECO:0007669"/>
    <property type="project" value="UniProtKB-KW"/>
</dbReference>
<keyword evidence="1" id="KW-0378">Hydrolase</keyword>
<keyword evidence="2" id="KW-1185">Reference proteome</keyword>